<dbReference type="Proteomes" id="UP000808146">
    <property type="component" value="Unassembled WGS sequence"/>
</dbReference>
<name>A0A9D7LP61_9RHOO</name>
<comment type="caution">
    <text evidence="1">The sequence shown here is derived from an EMBL/GenBank/DDBJ whole genome shotgun (WGS) entry which is preliminary data.</text>
</comment>
<accession>A0A9D7LP61</accession>
<gene>
    <name evidence="1" type="ORF">IPN75_03495</name>
</gene>
<dbReference type="AlphaFoldDB" id="A0A9D7LP61"/>
<reference evidence="1" key="1">
    <citation type="submission" date="2020-10" db="EMBL/GenBank/DDBJ databases">
        <title>Connecting structure to function with the recovery of over 1000 high-quality activated sludge metagenome-assembled genomes encoding full-length rRNA genes using long-read sequencing.</title>
        <authorList>
            <person name="Singleton C.M."/>
            <person name="Petriglieri F."/>
            <person name="Kristensen J.M."/>
            <person name="Kirkegaard R.H."/>
            <person name="Michaelsen T.Y."/>
            <person name="Andersen M.H."/>
            <person name="Karst S.M."/>
            <person name="Dueholm M.S."/>
            <person name="Nielsen P.H."/>
            <person name="Albertsen M."/>
        </authorList>
    </citation>
    <scope>NUCLEOTIDE SEQUENCE</scope>
    <source>
        <strain evidence="1">OdNE_18-Q3-R46-58_BAT3C.305</strain>
    </source>
</reference>
<proteinExistence type="predicted"/>
<protein>
    <submittedName>
        <fullName evidence="1">Uncharacterized protein</fullName>
    </submittedName>
</protein>
<dbReference type="EMBL" id="JADKBR010000001">
    <property type="protein sequence ID" value="MBK8889515.1"/>
    <property type="molecule type" value="Genomic_DNA"/>
</dbReference>
<evidence type="ECO:0000313" key="2">
    <source>
        <dbReference type="Proteomes" id="UP000808146"/>
    </source>
</evidence>
<evidence type="ECO:0000313" key="1">
    <source>
        <dbReference type="EMBL" id="MBK8889515.1"/>
    </source>
</evidence>
<sequence length="304" mass="35959">MKKLLPEAAIKSLEEYSAGLMNRNELYAQFRKQVGNVVFEGTRSCWENMKSRCKNAYAYLCPELESLPDFIRHMGFRPCSDASIHRKDNFQGYTHENIVWADKKTQSRERTNTVVLSLNDVSRPLVAWAEDRGVNPSAMRRRKTLGWSDEEIITGERNITSDPSSTTFWAYTPWPRGFELNWERQYAESRHAGEHRLRFYERFIIERLHRLQDELENLLIYDEDFTGMPSTPPTPAESMALKDNQMKIAEWESCLRDARLKLGRCSGEDKPRFYDVPDWVEEKFDRLIRQANEAEKRKRENYRR</sequence>
<organism evidence="1 2">
    <name type="scientific">Candidatus Dechloromonas phosphorivorans</name>
    <dbReference type="NCBI Taxonomy" id="2899244"/>
    <lineage>
        <taxon>Bacteria</taxon>
        <taxon>Pseudomonadati</taxon>
        <taxon>Pseudomonadota</taxon>
        <taxon>Betaproteobacteria</taxon>
        <taxon>Rhodocyclales</taxon>
        <taxon>Azonexaceae</taxon>
        <taxon>Dechloromonas</taxon>
    </lineage>
</organism>